<dbReference type="KEGG" id="sgrg:L0C25_16015"/>
<dbReference type="RefSeq" id="WP_271632688.1">
    <property type="nucleotide sequence ID" value="NZ_CP094970.1"/>
</dbReference>
<evidence type="ECO:0000259" key="3">
    <source>
        <dbReference type="Pfam" id="PF10432"/>
    </source>
</evidence>
<sequence>MFDDSRLDDAEVLSAADQRLRFLAEAGARVRAEVQLSAESIESLAEQGMPRAVVAAGKGARLLRAVLESACPVPFVAWPGPGLPGWTGPLDTVVVLAQATGDAGAATAVAEARRRGSTLILTSIRGSQIEELAAGPHSTVLTTQSDDSLAGAVVLLQAMARLRLGPAVDGEEVALALDGVASRCSPFVDSATNPAKLLALSLADGTPLLWGGSALAARAARRIAEAIRRETGRPAFAADVDHLLPVLERTPPKDVFADPFESGDSSVRASVLVVDDGSDDASVIAERVRLVEEAERCDVPVESVSETQGSELARYASALGLGTYLAAYLGIALSDA</sequence>
<accession>A0AA46TGC2</accession>
<reference evidence="4" key="1">
    <citation type="submission" date="2022-01" db="EMBL/GenBank/DDBJ databases">
        <title>Nocardioidaceae gen. sp. A5X3R13.</title>
        <authorList>
            <person name="Lopez Marin M.A."/>
            <person name="Uhlik O."/>
        </authorList>
    </citation>
    <scope>NUCLEOTIDE SEQUENCE</scope>
    <source>
        <strain evidence="4">A5X3R13</strain>
    </source>
</reference>
<evidence type="ECO:0000256" key="2">
    <source>
        <dbReference type="ARBA" id="ARBA00023235"/>
    </source>
</evidence>
<protein>
    <recommendedName>
        <fullName evidence="3">Bifunctional glucose-6-phosphate/mannose-6-phosphate isomerase C-terminal domain-containing protein</fullName>
    </recommendedName>
</protein>
<dbReference type="InterPro" id="IPR019490">
    <property type="entry name" value="Glu6P/Mann6P_isomerase_C"/>
</dbReference>
<dbReference type="Gene3D" id="3.40.50.10490">
    <property type="entry name" value="Glucose-6-phosphate isomerase like protein, domain 1"/>
    <property type="match status" value="1"/>
</dbReference>
<gene>
    <name evidence="4" type="ORF">L0C25_16015</name>
</gene>
<evidence type="ECO:0000313" key="5">
    <source>
        <dbReference type="Proteomes" id="UP001164390"/>
    </source>
</evidence>
<dbReference type="SUPFAM" id="SSF53697">
    <property type="entry name" value="SIS domain"/>
    <property type="match status" value="1"/>
</dbReference>
<organism evidence="4 5">
    <name type="scientific">Solicola gregarius</name>
    <dbReference type="NCBI Taxonomy" id="2908642"/>
    <lineage>
        <taxon>Bacteria</taxon>
        <taxon>Bacillati</taxon>
        <taxon>Actinomycetota</taxon>
        <taxon>Actinomycetes</taxon>
        <taxon>Propionibacteriales</taxon>
        <taxon>Nocardioidaceae</taxon>
        <taxon>Solicola</taxon>
    </lineage>
</organism>
<dbReference type="Pfam" id="PF10432">
    <property type="entry name" value="bact-PGI_C"/>
    <property type="match status" value="1"/>
</dbReference>
<proteinExistence type="inferred from homology"/>
<dbReference type="InterPro" id="IPR046348">
    <property type="entry name" value="SIS_dom_sf"/>
</dbReference>
<dbReference type="GO" id="GO:0004476">
    <property type="term" value="F:mannose-6-phosphate isomerase activity"/>
    <property type="evidence" value="ECO:0007669"/>
    <property type="project" value="InterPro"/>
</dbReference>
<dbReference type="GO" id="GO:0004347">
    <property type="term" value="F:glucose-6-phosphate isomerase activity"/>
    <property type="evidence" value="ECO:0007669"/>
    <property type="project" value="InterPro"/>
</dbReference>
<dbReference type="GO" id="GO:0005975">
    <property type="term" value="P:carbohydrate metabolic process"/>
    <property type="evidence" value="ECO:0007669"/>
    <property type="project" value="InterPro"/>
</dbReference>
<evidence type="ECO:0000313" key="4">
    <source>
        <dbReference type="EMBL" id="UYM04043.1"/>
    </source>
</evidence>
<dbReference type="GO" id="GO:0097367">
    <property type="term" value="F:carbohydrate derivative binding"/>
    <property type="evidence" value="ECO:0007669"/>
    <property type="project" value="InterPro"/>
</dbReference>
<evidence type="ECO:0000256" key="1">
    <source>
        <dbReference type="ARBA" id="ARBA00010523"/>
    </source>
</evidence>
<comment type="similarity">
    <text evidence="1">Belongs to the PGI/PMI family.</text>
</comment>
<keyword evidence="2" id="KW-0413">Isomerase</keyword>
<dbReference type="GO" id="GO:1901135">
    <property type="term" value="P:carbohydrate derivative metabolic process"/>
    <property type="evidence" value="ECO:0007669"/>
    <property type="project" value="InterPro"/>
</dbReference>
<dbReference type="AlphaFoldDB" id="A0AA46TGC2"/>
<dbReference type="Proteomes" id="UP001164390">
    <property type="component" value="Chromosome"/>
</dbReference>
<feature type="domain" description="Bifunctional glucose-6-phosphate/mannose-6-phosphate isomerase C-terminal" evidence="3">
    <location>
        <begin position="192"/>
        <end position="331"/>
    </location>
</feature>
<keyword evidence="5" id="KW-1185">Reference proteome</keyword>
<dbReference type="EMBL" id="CP094970">
    <property type="protein sequence ID" value="UYM04043.1"/>
    <property type="molecule type" value="Genomic_DNA"/>
</dbReference>
<name>A0AA46TGC2_9ACTN</name>